<evidence type="ECO:0000256" key="6">
    <source>
        <dbReference type="PIRNR" id="PIRNR039090"/>
    </source>
</evidence>
<protein>
    <recommendedName>
        <fullName evidence="6">Flagellar secretion chaperone FliS</fullName>
    </recommendedName>
</protein>
<comment type="subcellular location">
    <subcellularLocation>
        <location evidence="1 6">Cytoplasm</location>
        <location evidence="1 6">Cytosol</location>
    </subcellularLocation>
</comment>
<dbReference type="Pfam" id="PF02561">
    <property type="entry name" value="FliS"/>
    <property type="match status" value="1"/>
</dbReference>
<keyword evidence="5" id="KW-0143">Chaperone</keyword>
<sequence>MIQSPYQKYQQAQAQTASKPKLLIMLYDGAIRFTRAGIDGILDEDYGKANYNLCKSQAIIHELISALNFDYPIAQDLLRIYEYMLHCLIEANVHKDVSKAREVEGHLTDLREAWVEVSKLPSSVTGS</sequence>
<name>A0A222WI05_9BACL</name>
<keyword evidence="7" id="KW-0966">Cell projection</keyword>
<dbReference type="STRING" id="172713.GCA_001705305_02676"/>
<proteinExistence type="inferred from homology"/>
<dbReference type="EMBL" id="CP020028">
    <property type="protein sequence ID" value="ASR45614.1"/>
    <property type="molecule type" value="Genomic_DNA"/>
</dbReference>
<dbReference type="SUPFAM" id="SSF101116">
    <property type="entry name" value="Flagellar export chaperone FliS"/>
    <property type="match status" value="1"/>
</dbReference>
<dbReference type="GO" id="GO:0071973">
    <property type="term" value="P:bacterial-type flagellum-dependent cell motility"/>
    <property type="evidence" value="ECO:0007669"/>
    <property type="project" value="TreeGrafter"/>
</dbReference>
<dbReference type="PANTHER" id="PTHR34773">
    <property type="entry name" value="FLAGELLAR SECRETION CHAPERONE FLIS"/>
    <property type="match status" value="1"/>
</dbReference>
<evidence type="ECO:0000256" key="5">
    <source>
        <dbReference type="ARBA" id="ARBA00023186"/>
    </source>
</evidence>
<evidence type="ECO:0000313" key="7">
    <source>
        <dbReference type="EMBL" id="ASR45614.1"/>
    </source>
</evidence>
<organism evidence="7 8">
    <name type="scientific">Paenibacillus kribbensis</name>
    <dbReference type="NCBI Taxonomy" id="172713"/>
    <lineage>
        <taxon>Bacteria</taxon>
        <taxon>Bacillati</taxon>
        <taxon>Bacillota</taxon>
        <taxon>Bacilli</taxon>
        <taxon>Bacillales</taxon>
        <taxon>Paenibacillaceae</taxon>
        <taxon>Paenibacillus</taxon>
    </lineage>
</organism>
<dbReference type="Gene3D" id="1.20.120.340">
    <property type="entry name" value="Flagellar protein FliS"/>
    <property type="match status" value="1"/>
</dbReference>
<evidence type="ECO:0000256" key="4">
    <source>
        <dbReference type="ARBA" id="ARBA00022795"/>
    </source>
</evidence>
<evidence type="ECO:0000256" key="2">
    <source>
        <dbReference type="ARBA" id="ARBA00008787"/>
    </source>
</evidence>
<dbReference type="AlphaFoldDB" id="A0A222WI05"/>
<keyword evidence="7" id="KW-0282">Flagellum</keyword>
<keyword evidence="3 6" id="KW-0963">Cytoplasm</keyword>
<reference evidence="7 8" key="1">
    <citation type="submission" date="2017-03" db="EMBL/GenBank/DDBJ databases">
        <title>Complete genome sequence of Paenibacillus Kribbensis producing bioflocculants.</title>
        <authorList>
            <person name="Lee H.-G."/>
            <person name="Oh H.-M."/>
        </authorList>
    </citation>
    <scope>NUCLEOTIDE SEQUENCE [LARGE SCALE GENOMIC DNA]</scope>
    <source>
        <strain evidence="7 8">AM49</strain>
    </source>
</reference>
<dbReference type="GO" id="GO:0044780">
    <property type="term" value="P:bacterial-type flagellum assembly"/>
    <property type="evidence" value="ECO:0007669"/>
    <property type="project" value="InterPro"/>
</dbReference>
<evidence type="ECO:0000313" key="8">
    <source>
        <dbReference type="Proteomes" id="UP000214666"/>
    </source>
</evidence>
<dbReference type="GO" id="GO:0005829">
    <property type="term" value="C:cytosol"/>
    <property type="evidence" value="ECO:0007669"/>
    <property type="project" value="UniProtKB-SubCell"/>
</dbReference>
<comment type="similarity">
    <text evidence="2 6">Belongs to the FliS family.</text>
</comment>
<keyword evidence="4 6" id="KW-1005">Bacterial flagellum biogenesis</keyword>
<keyword evidence="7" id="KW-0969">Cilium</keyword>
<dbReference type="KEGG" id="pkb:B4V02_02255"/>
<dbReference type="InterPro" id="IPR036584">
    <property type="entry name" value="FliS_sf"/>
</dbReference>
<dbReference type="PANTHER" id="PTHR34773:SF1">
    <property type="entry name" value="FLAGELLAR SECRETION CHAPERONE FLIS"/>
    <property type="match status" value="1"/>
</dbReference>
<keyword evidence="8" id="KW-1185">Reference proteome</keyword>
<dbReference type="InterPro" id="IPR003713">
    <property type="entry name" value="FliS"/>
</dbReference>
<evidence type="ECO:0000256" key="3">
    <source>
        <dbReference type="ARBA" id="ARBA00022490"/>
    </source>
</evidence>
<accession>A0A222WI05</accession>
<dbReference type="NCBIfam" id="TIGR00208">
    <property type="entry name" value="fliS"/>
    <property type="match status" value="1"/>
</dbReference>
<dbReference type="Proteomes" id="UP000214666">
    <property type="component" value="Chromosome"/>
</dbReference>
<dbReference type="OrthoDB" id="1524959at2"/>
<evidence type="ECO:0000256" key="1">
    <source>
        <dbReference type="ARBA" id="ARBA00004514"/>
    </source>
</evidence>
<gene>
    <name evidence="7" type="ORF">B4V02_02255</name>
</gene>
<dbReference type="CDD" id="cd16098">
    <property type="entry name" value="FliS"/>
    <property type="match status" value="1"/>
</dbReference>
<dbReference type="PIRSF" id="PIRSF039090">
    <property type="entry name" value="Flis"/>
    <property type="match status" value="1"/>
</dbReference>
<dbReference type="RefSeq" id="WP_007432696.1">
    <property type="nucleotide sequence ID" value="NZ_CP020028.1"/>
</dbReference>